<dbReference type="Gene3D" id="3.30.200.20">
    <property type="entry name" value="Phosphorylase Kinase, domain 1"/>
    <property type="match status" value="1"/>
</dbReference>
<feature type="signal peptide" evidence="23">
    <location>
        <begin position="1"/>
        <end position="23"/>
    </location>
</feature>
<evidence type="ECO:0000256" key="14">
    <source>
        <dbReference type="ARBA" id="ARBA00022840"/>
    </source>
</evidence>
<keyword evidence="5" id="KW-1003">Cell membrane</keyword>
<evidence type="ECO:0000256" key="13">
    <source>
        <dbReference type="ARBA" id="ARBA00022777"/>
    </source>
</evidence>
<reference evidence="25 26" key="1">
    <citation type="journal article" date="2014" name="PLoS ONE">
        <title>Global Analysis of Gene Expression Profiles in Physic Nut (Jatropha curcas L.) Seedlings Exposed to Salt Stress.</title>
        <authorList>
            <person name="Zhang L."/>
            <person name="Zhang C."/>
            <person name="Wu P."/>
            <person name="Chen Y."/>
            <person name="Li M."/>
            <person name="Jiang H."/>
            <person name="Wu G."/>
        </authorList>
    </citation>
    <scope>NUCLEOTIDE SEQUENCE [LARGE SCALE GENOMIC DNA]</scope>
    <source>
        <strain evidence="26">cv. GZQX0401</strain>
        <tissue evidence="25">Young leaves</tissue>
    </source>
</reference>
<dbReference type="STRING" id="180498.A0A067LPX8"/>
<proteinExistence type="inferred from homology"/>
<evidence type="ECO:0000256" key="20">
    <source>
        <dbReference type="ARBA" id="ARBA00048679"/>
    </source>
</evidence>
<evidence type="ECO:0000256" key="7">
    <source>
        <dbReference type="ARBA" id="ARBA00022614"/>
    </source>
</evidence>
<keyword evidence="15 22" id="KW-1133">Transmembrane helix</keyword>
<evidence type="ECO:0000256" key="11">
    <source>
        <dbReference type="ARBA" id="ARBA00022737"/>
    </source>
</evidence>
<comment type="catalytic activity">
    <reaction evidence="19">
        <text>L-threonyl-[protein] + ATP = O-phospho-L-threonyl-[protein] + ADP + H(+)</text>
        <dbReference type="Rhea" id="RHEA:46608"/>
        <dbReference type="Rhea" id="RHEA-COMP:11060"/>
        <dbReference type="Rhea" id="RHEA-COMP:11605"/>
        <dbReference type="ChEBI" id="CHEBI:15378"/>
        <dbReference type="ChEBI" id="CHEBI:30013"/>
        <dbReference type="ChEBI" id="CHEBI:30616"/>
        <dbReference type="ChEBI" id="CHEBI:61977"/>
        <dbReference type="ChEBI" id="CHEBI:456216"/>
        <dbReference type="EC" id="2.7.11.1"/>
    </reaction>
</comment>
<evidence type="ECO:0000256" key="18">
    <source>
        <dbReference type="ARBA" id="ARBA00023180"/>
    </source>
</evidence>
<dbReference type="PANTHER" id="PTHR47988">
    <property type="entry name" value="SOMATIC EMBRYOGENESIS RECEPTOR KINASE 1"/>
    <property type="match status" value="1"/>
</dbReference>
<comment type="similarity">
    <text evidence="3">Belongs to the protein kinase superfamily. Ser/Thr protein kinase family.</text>
</comment>
<dbReference type="GO" id="GO:0005886">
    <property type="term" value="C:plasma membrane"/>
    <property type="evidence" value="ECO:0007669"/>
    <property type="project" value="UniProtKB-SubCell"/>
</dbReference>
<evidence type="ECO:0000256" key="9">
    <source>
        <dbReference type="ARBA" id="ARBA00022692"/>
    </source>
</evidence>
<dbReference type="InterPro" id="IPR008271">
    <property type="entry name" value="Ser/Thr_kinase_AS"/>
</dbReference>
<accession>A0A067LPX8</accession>
<dbReference type="InterPro" id="IPR000719">
    <property type="entry name" value="Prot_kinase_dom"/>
</dbReference>
<dbReference type="PROSITE" id="PS51450">
    <property type="entry name" value="LRR"/>
    <property type="match status" value="1"/>
</dbReference>
<keyword evidence="11" id="KW-0677">Repeat</keyword>
<comment type="catalytic activity">
    <reaction evidence="20">
        <text>L-seryl-[protein] + ATP = O-phospho-L-seryl-[protein] + ADP + H(+)</text>
        <dbReference type="Rhea" id="RHEA:17989"/>
        <dbReference type="Rhea" id="RHEA-COMP:9863"/>
        <dbReference type="Rhea" id="RHEA-COMP:11604"/>
        <dbReference type="ChEBI" id="CHEBI:15378"/>
        <dbReference type="ChEBI" id="CHEBI:29999"/>
        <dbReference type="ChEBI" id="CHEBI:30616"/>
        <dbReference type="ChEBI" id="CHEBI:83421"/>
        <dbReference type="ChEBI" id="CHEBI:456216"/>
        <dbReference type="EC" id="2.7.11.1"/>
    </reaction>
</comment>
<evidence type="ECO:0000256" key="21">
    <source>
        <dbReference type="PROSITE-ProRule" id="PRU10141"/>
    </source>
</evidence>
<feature type="binding site" evidence="21">
    <location>
        <position position="316"/>
    </location>
    <ligand>
        <name>ATP</name>
        <dbReference type="ChEBI" id="CHEBI:30616"/>
    </ligand>
</feature>
<dbReference type="SUPFAM" id="SSF52058">
    <property type="entry name" value="L domain-like"/>
    <property type="match status" value="1"/>
</dbReference>
<dbReference type="KEGG" id="jcu:105640356"/>
<comment type="subcellular location">
    <subcellularLocation>
        <location evidence="1">Cell membrane</location>
        <topology evidence="1">Single-pass membrane protein</topology>
    </subcellularLocation>
    <subcellularLocation>
        <location evidence="2">Membrane</location>
        <topology evidence="2">Single-pass type I membrane protein</topology>
    </subcellularLocation>
</comment>
<dbReference type="GO" id="GO:0004674">
    <property type="term" value="F:protein serine/threonine kinase activity"/>
    <property type="evidence" value="ECO:0007669"/>
    <property type="project" value="UniProtKB-KW"/>
</dbReference>
<feature type="chain" id="PRO_5001640660" description="non-specific serine/threonine protein kinase" evidence="23">
    <location>
        <begin position="24"/>
        <end position="611"/>
    </location>
</feature>
<evidence type="ECO:0000256" key="10">
    <source>
        <dbReference type="ARBA" id="ARBA00022729"/>
    </source>
</evidence>
<dbReference type="Pfam" id="PF08263">
    <property type="entry name" value="LRRNT_2"/>
    <property type="match status" value="1"/>
</dbReference>
<keyword evidence="10 23" id="KW-0732">Signal</keyword>
<keyword evidence="17" id="KW-0675">Receptor</keyword>
<keyword evidence="7" id="KW-0433">Leucine-rich repeat</keyword>
<dbReference type="InterPro" id="IPR013210">
    <property type="entry name" value="LRR_N_plant-typ"/>
</dbReference>
<evidence type="ECO:0000256" key="16">
    <source>
        <dbReference type="ARBA" id="ARBA00023136"/>
    </source>
</evidence>
<dbReference type="SUPFAM" id="SSF56112">
    <property type="entry name" value="Protein kinase-like (PK-like)"/>
    <property type="match status" value="1"/>
</dbReference>
<evidence type="ECO:0000256" key="3">
    <source>
        <dbReference type="ARBA" id="ARBA00008684"/>
    </source>
</evidence>
<keyword evidence="9 22" id="KW-0812">Transmembrane</keyword>
<name>A0A067LPX8_JATCU</name>
<keyword evidence="8" id="KW-0808">Transferase</keyword>
<dbReference type="Pfam" id="PF23598">
    <property type="entry name" value="LRR_14"/>
    <property type="match status" value="1"/>
</dbReference>
<evidence type="ECO:0000256" key="22">
    <source>
        <dbReference type="SAM" id="Phobius"/>
    </source>
</evidence>
<dbReference type="PROSITE" id="PS50011">
    <property type="entry name" value="PROTEIN_KINASE_DOM"/>
    <property type="match status" value="1"/>
</dbReference>
<feature type="transmembrane region" description="Helical" evidence="22">
    <location>
        <begin position="225"/>
        <end position="248"/>
    </location>
</feature>
<evidence type="ECO:0000313" key="25">
    <source>
        <dbReference type="EMBL" id="KDP46975.1"/>
    </source>
</evidence>
<evidence type="ECO:0000256" key="2">
    <source>
        <dbReference type="ARBA" id="ARBA00004479"/>
    </source>
</evidence>
<dbReference type="InterPro" id="IPR055414">
    <property type="entry name" value="LRR_R13L4/SHOC2-like"/>
</dbReference>
<keyword evidence="26" id="KW-1185">Reference proteome</keyword>
<evidence type="ECO:0000256" key="4">
    <source>
        <dbReference type="ARBA" id="ARBA00012513"/>
    </source>
</evidence>
<evidence type="ECO:0000313" key="26">
    <source>
        <dbReference type="Proteomes" id="UP000027138"/>
    </source>
</evidence>
<dbReference type="GO" id="GO:0005524">
    <property type="term" value="F:ATP binding"/>
    <property type="evidence" value="ECO:0007669"/>
    <property type="project" value="UniProtKB-UniRule"/>
</dbReference>
<keyword evidence="6" id="KW-0723">Serine/threonine-protein kinase</keyword>
<dbReference type="Gene3D" id="1.10.510.10">
    <property type="entry name" value="Transferase(Phosphotransferase) domain 1"/>
    <property type="match status" value="1"/>
</dbReference>
<dbReference type="OrthoDB" id="4062651at2759"/>
<protein>
    <recommendedName>
        <fullName evidence="4">non-specific serine/threonine protein kinase</fullName>
        <ecNumber evidence="4">2.7.11.1</ecNumber>
    </recommendedName>
</protein>
<keyword evidence="13" id="KW-0418">Kinase</keyword>
<evidence type="ECO:0000256" key="6">
    <source>
        <dbReference type="ARBA" id="ARBA00022527"/>
    </source>
</evidence>
<dbReference type="FunFam" id="1.10.510.10:FF:000016">
    <property type="entry name" value="Somatic embryogenesis receptor-like kinase 1"/>
    <property type="match status" value="1"/>
</dbReference>
<keyword evidence="18" id="KW-0325">Glycoprotein</keyword>
<dbReference type="Pfam" id="PF07714">
    <property type="entry name" value="PK_Tyr_Ser-Thr"/>
    <property type="match status" value="1"/>
</dbReference>
<feature type="domain" description="Protein kinase" evidence="24">
    <location>
        <begin position="288"/>
        <end position="575"/>
    </location>
</feature>
<dbReference type="EC" id="2.7.11.1" evidence="4"/>
<evidence type="ECO:0000256" key="23">
    <source>
        <dbReference type="SAM" id="SignalP"/>
    </source>
</evidence>
<evidence type="ECO:0000256" key="12">
    <source>
        <dbReference type="ARBA" id="ARBA00022741"/>
    </source>
</evidence>
<dbReference type="InterPro" id="IPR017441">
    <property type="entry name" value="Protein_kinase_ATP_BS"/>
</dbReference>
<gene>
    <name evidence="25" type="ORF">JCGZ_02411</name>
</gene>
<evidence type="ECO:0000259" key="24">
    <source>
        <dbReference type="PROSITE" id="PS50011"/>
    </source>
</evidence>
<evidence type="ECO:0000256" key="5">
    <source>
        <dbReference type="ARBA" id="ARBA00022475"/>
    </source>
</evidence>
<dbReference type="EMBL" id="KK914201">
    <property type="protein sequence ID" value="KDP46975.1"/>
    <property type="molecule type" value="Genomic_DNA"/>
</dbReference>
<dbReference type="InterPro" id="IPR032675">
    <property type="entry name" value="LRR_dom_sf"/>
</dbReference>
<dbReference type="Proteomes" id="UP000027138">
    <property type="component" value="Unassembled WGS sequence"/>
</dbReference>
<dbReference type="PROSITE" id="PS00108">
    <property type="entry name" value="PROTEIN_KINASE_ST"/>
    <property type="match status" value="1"/>
</dbReference>
<organism evidence="25 26">
    <name type="scientific">Jatropha curcas</name>
    <name type="common">Barbados nut</name>
    <dbReference type="NCBI Taxonomy" id="180498"/>
    <lineage>
        <taxon>Eukaryota</taxon>
        <taxon>Viridiplantae</taxon>
        <taxon>Streptophyta</taxon>
        <taxon>Embryophyta</taxon>
        <taxon>Tracheophyta</taxon>
        <taxon>Spermatophyta</taxon>
        <taxon>Magnoliopsida</taxon>
        <taxon>eudicotyledons</taxon>
        <taxon>Gunneridae</taxon>
        <taxon>Pentapetalae</taxon>
        <taxon>rosids</taxon>
        <taxon>fabids</taxon>
        <taxon>Malpighiales</taxon>
        <taxon>Euphorbiaceae</taxon>
        <taxon>Crotonoideae</taxon>
        <taxon>Jatropheae</taxon>
        <taxon>Jatropha</taxon>
    </lineage>
</organism>
<dbReference type="InterPro" id="IPR011009">
    <property type="entry name" value="Kinase-like_dom_sf"/>
</dbReference>
<dbReference type="AlphaFoldDB" id="A0A067LPX8"/>
<keyword evidence="14 21" id="KW-0067">ATP-binding</keyword>
<evidence type="ECO:0000256" key="1">
    <source>
        <dbReference type="ARBA" id="ARBA00004162"/>
    </source>
</evidence>
<dbReference type="PROSITE" id="PS00107">
    <property type="entry name" value="PROTEIN_KINASE_ATP"/>
    <property type="match status" value="1"/>
</dbReference>
<evidence type="ECO:0000256" key="19">
    <source>
        <dbReference type="ARBA" id="ARBA00047899"/>
    </source>
</evidence>
<keyword evidence="16 22" id="KW-0472">Membrane</keyword>
<sequence length="611" mass="68046">MWAIWRLALFWLIFLFYFVFKVASNAEGDALNALKTNLADPNNVLQSWDPTLVNPCTWFHVTCNSENSVTRVDLGNANLSGQLVPQLGQLTNLQYLELYSNNISGKVPDELGNLTNLVSLDLYLNRLTGRIPPTLGRLQRLRFLRLNNNTLSETIPVSLTTITTLQVLDLSNNNLTGDIPVNGSFSLFTPISFANNPLKPLPVSPSPPLTPSSLAPSSGNSATGAIAGGVAAGAALLFAAPAIALAYWRRRKPQDHFFDVPAEEDPEVHLGQLKRFSLRELQVATDYFSNKNILGRGGFGKVYKGRLADGTLVAVKRLKEERTQGGELQFQTEVEMISMAVHRNLLRLRGFCMTPTERLLVYPFMVNGSVASCLRERPADQSPLNWSIRKRIALGSARGLAYLHDHCDPKIIHRDVKAANILLDEEFEAVVGDFGLAKLMDYKDTHVTTAVRGTIGHIAPEYLSTGKSSEKTDVFGYGVMLLELITGQRAFDLARLANDDDVMLLDWVKGLLKDKRLETLVDADLQGNYVNDEVEQLIQVALLCTQSSPMERPKMSEVVRMLEGDGLAERWEEWQKEEMFRQEFNHAHHPNTNWIVDSTSHIPPDELSGPR</sequence>
<evidence type="ECO:0000256" key="8">
    <source>
        <dbReference type="ARBA" id="ARBA00022679"/>
    </source>
</evidence>
<dbReference type="FunFam" id="3.30.200.20:FF:000015">
    <property type="entry name" value="Somatic embryogenesis receptor kinase 1"/>
    <property type="match status" value="1"/>
</dbReference>
<dbReference type="FunFam" id="3.80.10.10:FF:000024">
    <property type="entry name" value="Somatic embryogenesis receptor kinase 1"/>
    <property type="match status" value="1"/>
</dbReference>
<dbReference type="InterPro" id="IPR001245">
    <property type="entry name" value="Ser-Thr/Tyr_kinase_cat_dom"/>
</dbReference>
<dbReference type="Gene3D" id="3.80.10.10">
    <property type="entry name" value="Ribonuclease Inhibitor"/>
    <property type="match status" value="1"/>
</dbReference>
<keyword evidence="12 21" id="KW-0547">Nucleotide-binding</keyword>
<evidence type="ECO:0000256" key="17">
    <source>
        <dbReference type="ARBA" id="ARBA00023170"/>
    </source>
</evidence>
<dbReference type="InterPro" id="IPR001611">
    <property type="entry name" value="Leu-rich_rpt"/>
</dbReference>
<evidence type="ECO:0000256" key="15">
    <source>
        <dbReference type="ARBA" id="ARBA00022989"/>
    </source>
</evidence>
<dbReference type="SMART" id="SM00220">
    <property type="entry name" value="S_TKc"/>
    <property type="match status" value="1"/>
</dbReference>